<dbReference type="AlphaFoldDB" id="A0A6A5YUF7"/>
<feature type="transmembrane region" description="Helical" evidence="1">
    <location>
        <begin position="130"/>
        <end position="151"/>
    </location>
</feature>
<feature type="transmembrane region" description="Helical" evidence="1">
    <location>
        <begin position="101"/>
        <end position="118"/>
    </location>
</feature>
<accession>A0A6A5YUF7</accession>
<proteinExistence type="predicted"/>
<dbReference type="OrthoDB" id="4140442at2759"/>
<organism evidence="2 3">
    <name type="scientific">Lophiotrema nucula</name>
    <dbReference type="NCBI Taxonomy" id="690887"/>
    <lineage>
        <taxon>Eukaryota</taxon>
        <taxon>Fungi</taxon>
        <taxon>Dikarya</taxon>
        <taxon>Ascomycota</taxon>
        <taxon>Pezizomycotina</taxon>
        <taxon>Dothideomycetes</taxon>
        <taxon>Pleosporomycetidae</taxon>
        <taxon>Pleosporales</taxon>
        <taxon>Lophiotremataceae</taxon>
        <taxon>Lophiotrema</taxon>
    </lineage>
</organism>
<reference evidence="2" key="1">
    <citation type="journal article" date="2020" name="Stud. Mycol.">
        <title>101 Dothideomycetes genomes: a test case for predicting lifestyles and emergence of pathogens.</title>
        <authorList>
            <person name="Haridas S."/>
            <person name="Albert R."/>
            <person name="Binder M."/>
            <person name="Bloem J."/>
            <person name="Labutti K."/>
            <person name="Salamov A."/>
            <person name="Andreopoulos B."/>
            <person name="Baker S."/>
            <person name="Barry K."/>
            <person name="Bills G."/>
            <person name="Bluhm B."/>
            <person name="Cannon C."/>
            <person name="Castanera R."/>
            <person name="Culley D."/>
            <person name="Daum C."/>
            <person name="Ezra D."/>
            <person name="Gonzalez J."/>
            <person name="Henrissat B."/>
            <person name="Kuo A."/>
            <person name="Liang C."/>
            <person name="Lipzen A."/>
            <person name="Lutzoni F."/>
            <person name="Magnuson J."/>
            <person name="Mondo S."/>
            <person name="Nolan M."/>
            <person name="Ohm R."/>
            <person name="Pangilinan J."/>
            <person name="Park H.-J."/>
            <person name="Ramirez L."/>
            <person name="Alfaro M."/>
            <person name="Sun H."/>
            <person name="Tritt A."/>
            <person name="Yoshinaga Y."/>
            <person name="Zwiers L.-H."/>
            <person name="Turgeon B."/>
            <person name="Goodwin S."/>
            <person name="Spatafora J."/>
            <person name="Crous P."/>
            <person name="Grigoriev I."/>
        </authorList>
    </citation>
    <scope>NUCLEOTIDE SEQUENCE</scope>
    <source>
        <strain evidence="2">CBS 627.86</strain>
    </source>
</reference>
<keyword evidence="1" id="KW-0812">Transmembrane</keyword>
<protein>
    <submittedName>
        <fullName evidence="2">Uncharacterized protein</fullName>
    </submittedName>
</protein>
<sequence length="294" mass="33572">MSAFSRGLAGFLHHRSICLPSSIRATLFAPRHQLVLQRSESRLFFSSTSRQYARGPGVGSAPRYPTSSRNFMLNDPVLREVELLKKPVLIYKAPRRLLRNLTTYGLACTLVGGGLWTLQWRYELPKDLPYFVGPTYVLVAFIMLAIAGYIFSAPVGRCSSIEVIPTLRGPTQLRIRAKIVPFPYPPEREIIVNLANVTLSEKTGQIVAELKEADRARRQNISEGLEGMFITRRGWELLARFIEQKWTSFFLMFKFNVLRFGIVRIEVNDQKWKVDCSGYMLEEGRAIDRLIPET</sequence>
<evidence type="ECO:0000256" key="1">
    <source>
        <dbReference type="SAM" id="Phobius"/>
    </source>
</evidence>
<evidence type="ECO:0000313" key="2">
    <source>
        <dbReference type="EMBL" id="KAF2110157.1"/>
    </source>
</evidence>
<dbReference type="Proteomes" id="UP000799770">
    <property type="component" value="Unassembled WGS sequence"/>
</dbReference>
<name>A0A6A5YUF7_9PLEO</name>
<dbReference type="EMBL" id="ML977339">
    <property type="protein sequence ID" value="KAF2110157.1"/>
    <property type="molecule type" value="Genomic_DNA"/>
</dbReference>
<keyword evidence="3" id="KW-1185">Reference proteome</keyword>
<keyword evidence="1" id="KW-1133">Transmembrane helix</keyword>
<gene>
    <name evidence="2" type="ORF">BDV96DRAFT_584478</name>
</gene>
<evidence type="ECO:0000313" key="3">
    <source>
        <dbReference type="Proteomes" id="UP000799770"/>
    </source>
</evidence>
<keyword evidence="1" id="KW-0472">Membrane</keyword>